<evidence type="ECO:0000313" key="2">
    <source>
        <dbReference type="EMBL" id="CAB4607799.1"/>
    </source>
</evidence>
<name>A0A6J6H7Q5_9ZZZZ</name>
<dbReference type="Pfam" id="PF21645">
    <property type="entry name" value="FakA-like_M"/>
    <property type="match status" value="1"/>
</dbReference>
<dbReference type="EMBL" id="CAEZZS010000011">
    <property type="protein sequence ID" value="CAB4771723.1"/>
    <property type="molecule type" value="Genomic_DNA"/>
</dbReference>
<dbReference type="InterPro" id="IPR050270">
    <property type="entry name" value="DegV_domain_contain"/>
</dbReference>
<dbReference type="GO" id="GO:0004371">
    <property type="term" value="F:glycerone kinase activity"/>
    <property type="evidence" value="ECO:0007669"/>
    <property type="project" value="InterPro"/>
</dbReference>
<dbReference type="GO" id="GO:0006071">
    <property type="term" value="P:glycerol metabolic process"/>
    <property type="evidence" value="ECO:0007669"/>
    <property type="project" value="InterPro"/>
</dbReference>
<protein>
    <submittedName>
        <fullName evidence="2">Unannotated protein</fullName>
    </submittedName>
</protein>
<dbReference type="PANTHER" id="PTHR33434:SF4">
    <property type="entry name" value="PHOSPHATASE PROTEIN"/>
    <property type="match status" value="1"/>
</dbReference>
<dbReference type="InterPro" id="IPR033470">
    <property type="entry name" value="FakA-like_C"/>
</dbReference>
<dbReference type="PROSITE" id="PS51480">
    <property type="entry name" value="DHAL"/>
    <property type="match status" value="1"/>
</dbReference>
<evidence type="ECO:0000313" key="3">
    <source>
        <dbReference type="EMBL" id="CAB4711494.1"/>
    </source>
</evidence>
<dbReference type="InterPro" id="IPR048394">
    <property type="entry name" value="FakA-like_M"/>
</dbReference>
<accession>A0A6J6H7Q5</accession>
<dbReference type="Pfam" id="PF02734">
    <property type="entry name" value="Dak2"/>
    <property type="match status" value="1"/>
</dbReference>
<sequence length="525" mass="55869">MMSELDTPRFRAWLERAWSEVSQSRAQLNAENLYPVADSDTGSNLEATLEAAVTAMRAEDSQEIGDVADAAARGALGGAQGNSGVILSQIFRGFADGIREGLPQAFARAHEAAQKAVTHPKEGTILSAARAARDAVALRAGEIGRDGAVALDAWRAARASTLDSANNPPHQDAMGTIDAGAHGVELIYGALASMLDPELVISQIPSSANVKERAHASNANHASDGEFEVMFSMKNLNEKQISRLQSELTNLGESLLVVGDSQLCKVHIHTDLPGEIIELSTHFGKAYEIKITHLASALGIGEKSSETGTRKLITVANGPGLSELMRESGVRVIDAFNSRRVLAQEWVDATESAREVVLIPIDEQSWKSAHEAISVIRREGVRIAVLASRSPLQALSAISTHNEAADYDDEIVEMATAARQTRSATIALAPRDMSTDIGGVRAGDVLALVDGEVILTGTDLIKVCNQCVDRMLNGGGELITLVMGESAPKELAEQVQKHLAKNHGSVEVTTYVGGQAWYPLLIGVE</sequence>
<dbReference type="InterPro" id="IPR036117">
    <property type="entry name" value="DhaL_dom_sf"/>
</dbReference>
<dbReference type="InterPro" id="IPR004007">
    <property type="entry name" value="DhaL_dom"/>
</dbReference>
<dbReference type="EMBL" id="CAEZUJ010000074">
    <property type="protein sequence ID" value="CAB4607799.1"/>
    <property type="molecule type" value="Genomic_DNA"/>
</dbReference>
<feature type="domain" description="DhaL" evidence="1">
    <location>
        <begin position="8"/>
        <end position="193"/>
    </location>
</feature>
<organism evidence="2">
    <name type="scientific">freshwater metagenome</name>
    <dbReference type="NCBI Taxonomy" id="449393"/>
    <lineage>
        <taxon>unclassified sequences</taxon>
        <taxon>metagenomes</taxon>
        <taxon>ecological metagenomes</taxon>
    </lineage>
</organism>
<dbReference type="EMBL" id="CAEZYJ010000007">
    <property type="protein sequence ID" value="CAB4711494.1"/>
    <property type="molecule type" value="Genomic_DNA"/>
</dbReference>
<dbReference type="SMART" id="SM01120">
    <property type="entry name" value="Dak2"/>
    <property type="match status" value="1"/>
</dbReference>
<evidence type="ECO:0000259" key="1">
    <source>
        <dbReference type="PROSITE" id="PS51480"/>
    </source>
</evidence>
<dbReference type="AlphaFoldDB" id="A0A6J6H7Q5"/>
<evidence type="ECO:0000313" key="4">
    <source>
        <dbReference type="EMBL" id="CAB4771723.1"/>
    </source>
</evidence>
<dbReference type="SUPFAM" id="SSF101473">
    <property type="entry name" value="DhaL-like"/>
    <property type="match status" value="1"/>
</dbReference>
<dbReference type="Gene3D" id="1.25.40.340">
    <property type="match status" value="1"/>
</dbReference>
<reference evidence="2" key="1">
    <citation type="submission" date="2020-05" db="EMBL/GenBank/DDBJ databases">
        <authorList>
            <person name="Chiriac C."/>
            <person name="Salcher M."/>
            <person name="Ghai R."/>
            <person name="Kavagutti S V."/>
        </authorList>
    </citation>
    <scope>NUCLEOTIDE SEQUENCE</scope>
</reference>
<dbReference type="Pfam" id="PF13684">
    <property type="entry name" value="FakA-like_C"/>
    <property type="match status" value="1"/>
</dbReference>
<proteinExistence type="predicted"/>
<gene>
    <name evidence="2" type="ORF">UFOPK1811_01232</name>
    <name evidence="3" type="ORF">UFOPK2659_00125</name>
    <name evidence="4" type="ORF">UFOPK2922_00389</name>
</gene>
<dbReference type="SMART" id="SM01121">
    <property type="entry name" value="Dak1_2"/>
    <property type="match status" value="1"/>
</dbReference>
<dbReference type="PANTHER" id="PTHR33434">
    <property type="entry name" value="DEGV DOMAIN-CONTAINING PROTEIN DR_1986-RELATED"/>
    <property type="match status" value="1"/>
</dbReference>